<evidence type="ECO:0000313" key="8">
    <source>
        <dbReference type="EMBL" id="KAF0318148.1"/>
    </source>
</evidence>
<keyword evidence="2 6" id="KW-0812">Transmembrane</keyword>
<feature type="domain" description="DUF202" evidence="7">
    <location>
        <begin position="136"/>
        <end position="204"/>
    </location>
</feature>
<dbReference type="PANTHER" id="PTHR34187:SF1">
    <property type="entry name" value="DUF202 DOMAIN-CONTAINING PROTEIN"/>
    <property type="match status" value="1"/>
</dbReference>
<dbReference type="Proteomes" id="UP000434172">
    <property type="component" value="Unassembled WGS sequence"/>
</dbReference>
<dbReference type="InterPro" id="IPR052053">
    <property type="entry name" value="IM_YidH-like"/>
</dbReference>
<evidence type="ECO:0000313" key="9">
    <source>
        <dbReference type="Proteomes" id="UP000434172"/>
    </source>
</evidence>
<feature type="transmembrane region" description="Helical" evidence="6">
    <location>
        <begin position="218"/>
        <end position="239"/>
    </location>
</feature>
<dbReference type="InterPro" id="IPR003807">
    <property type="entry name" value="DUF202"/>
</dbReference>
<evidence type="ECO:0000256" key="4">
    <source>
        <dbReference type="ARBA" id="ARBA00023136"/>
    </source>
</evidence>
<gene>
    <name evidence="8" type="ORF">GQ607_014649</name>
</gene>
<keyword evidence="4 6" id="KW-0472">Membrane</keyword>
<evidence type="ECO:0000256" key="1">
    <source>
        <dbReference type="ARBA" id="ARBA00004127"/>
    </source>
</evidence>
<evidence type="ECO:0000259" key="7">
    <source>
        <dbReference type="Pfam" id="PF02656"/>
    </source>
</evidence>
<dbReference type="OrthoDB" id="199599at2759"/>
<feature type="transmembrane region" description="Helical" evidence="6">
    <location>
        <begin position="176"/>
        <end position="197"/>
    </location>
</feature>
<feature type="transmembrane region" description="Helical" evidence="6">
    <location>
        <begin position="143"/>
        <end position="164"/>
    </location>
</feature>
<evidence type="ECO:0000256" key="5">
    <source>
        <dbReference type="SAM" id="MobiDB-lite"/>
    </source>
</evidence>
<feature type="compositionally biased region" description="Polar residues" evidence="5">
    <location>
        <begin position="1"/>
        <end position="12"/>
    </location>
</feature>
<dbReference type="PANTHER" id="PTHR34187">
    <property type="entry name" value="FGR18P"/>
    <property type="match status" value="1"/>
</dbReference>
<comment type="subcellular location">
    <subcellularLocation>
        <location evidence="1">Endomembrane system</location>
        <topology evidence="1">Multi-pass membrane protein</topology>
    </subcellularLocation>
</comment>
<keyword evidence="9" id="KW-1185">Reference proteome</keyword>
<comment type="caution">
    <text evidence="8">The sequence shown here is derived from an EMBL/GenBank/DDBJ whole genome shotgun (WGS) entry which is preliminary data.</text>
</comment>
<reference evidence="8 9" key="1">
    <citation type="submission" date="2019-12" db="EMBL/GenBank/DDBJ databases">
        <title>A genome sequence resource for the geographically widespread anthracnose pathogen Colletotrichum asianum.</title>
        <authorList>
            <person name="Meng Y."/>
        </authorList>
    </citation>
    <scope>NUCLEOTIDE SEQUENCE [LARGE SCALE GENOMIC DNA]</scope>
    <source>
        <strain evidence="8 9">ICMP 18580</strain>
    </source>
</reference>
<protein>
    <recommendedName>
        <fullName evidence="7">DUF202 domain-containing protein</fullName>
    </recommendedName>
</protein>
<evidence type="ECO:0000256" key="2">
    <source>
        <dbReference type="ARBA" id="ARBA00022692"/>
    </source>
</evidence>
<dbReference type="EMBL" id="WOWK01000115">
    <property type="protein sequence ID" value="KAF0318148.1"/>
    <property type="molecule type" value="Genomic_DNA"/>
</dbReference>
<evidence type="ECO:0000256" key="3">
    <source>
        <dbReference type="ARBA" id="ARBA00022989"/>
    </source>
</evidence>
<feature type="region of interest" description="Disordered" evidence="5">
    <location>
        <begin position="1"/>
        <end position="82"/>
    </location>
</feature>
<evidence type="ECO:0000256" key="6">
    <source>
        <dbReference type="SAM" id="Phobius"/>
    </source>
</evidence>
<dbReference type="GO" id="GO:0012505">
    <property type="term" value="C:endomembrane system"/>
    <property type="evidence" value="ECO:0007669"/>
    <property type="project" value="UniProtKB-SubCell"/>
</dbReference>
<proteinExistence type="predicted"/>
<organism evidence="8 9">
    <name type="scientific">Colletotrichum asianum</name>
    <dbReference type="NCBI Taxonomy" id="702518"/>
    <lineage>
        <taxon>Eukaryota</taxon>
        <taxon>Fungi</taxon>
        <taxon>Dikarya</taxon>
        <taxon>Ascomycota</taxon>
        <taxon>Pezizomycotina</taxon>
        <taxon>Sordariomycetes</taxon>
        <taxon>Hypocreomycetidae</taxon>
        <taxon>Glomerellales</taxon>
        <taxon>Glomerellaceae</taxon>
        <taxon>Colletotrichum</taxon>
        <taxon>Colletotrichum gloeosporioides species complex</taxon>
    </lineage>
</organism>
<dbReference type="Pfam" id="PF02656">
    <property type="entry name" value="DUF202"/>
    <property type="match status" value="1"/>
</dbReference>
<name>A0A8H3VZ60_9PEZI</name>
<feature type="non-terminal residue" evidence="8">
    <location>
        <position position="1"/>
    </location>
</feature>
<accession>A0A8H3VZ60</accession>
<sequence>MPSGPFLQQTTVPAMVEYELQTWEPQLPKEEAHGTPNDSPLQHQEKEEDNVQRSPAQCPQDTDDDNTTQSSALGSSAHEPISPKKQSFVRRFWSEQISVVVDFDSCRDHLARNPLVLSIAIGPVLSLTRHLCLAKALERTFLAYLRTGVATAILGTIVAQLFALQQSDSGFGYAMLGKPLASVCYGFSICTTLLGACRAWRLQNAMLRGKTIAGGFEVMSLAVGFLALVLVFFGLLIALDIAKEST</sequence>
<keyword evidence="3 6" id="KW-1133">Transmembrane helix</keyword>
<dbReference type="AlphaFoldDB" id="A0A8H3VZ60"/>